<dbReference type="InterPro" id="IPR018641">
    <property type="entry name" value="Trfase_1_rSAM/seldom-assoc"/>
</dbReference>
<dbReference type="STRING" id="504486.SAMN05660703_0767"/>
<sequence length="232" mass="26317">MNTSNQGKTAIIIFANSSKEELKHKAIVNGQKLFDTLTGITIQTVKKTKLPYFHFTEKEQLGNSFGERFSNAIHKVLSQGFDNVIAIGNDTPKLTTASLLKAEKELNKNKLVLGPSMDGGFYLMGINKSHFKFEIFKNLPWQTKHIRKSVVHAVTSNQQQQVVFLSMLVDLDTQYDLKKAFNYSFVLPKELVKIVLQILQTVQVYTTIIYLIVYNILHSNYFNKGSPVVLQS</sequence>
<protein>
    <recommendedName>
        <fullName evidence="3">DUF2064 domain-containing protein</fullName>
    </recommendedName>
</protein>
<dbReference type="Pfam" id="PF09837">
    <property type="entry name" value="DUF2064"/>
    <property type="match status" value="1"/>
</dbReference>
<evidence type="ECO:0000313" key="2">
    <source>
        <dbReference type="Proteomes" id="UP000192360"/>
    </source>
</evidence>
<evidence type="ECO:0000313" key="1">
    <source>
        <dbReference type="EMBL" id="SMC38587.1"/>
    </source>
</evidence>
<accession>A0A1W1YQY6</accession>
<evidence type="ECO:0008006" key="3">
    <source>
        <dbReference type="Google" id="ProtNLM"/>
    </source>
</evidence>
<reference evidence="2" key="1">
    <citation type="submission" date="2017-04" db="EMBL/GenBank/DDBJ databases">
        <authorList>
            <person name="Varghese N."/>
            <person name="Submissions S."/>
        </authorList>
    </citation>
    <scope>NUCLEOTIDE SEQUENCE [LARGE SCALE GENOMIC DNA]</scope>
    <source>
        <strain evidence="2">DSM 21164</strain>
    </source>
</reference>
<proteinExistence type="predicted"/>
<keyword evidence="2" id="KW-1185">Reference proteome</keyword>
<dbReference type="RefSeq" id="WP_084060045.1">
    <property type="nucleotide sequence ID" value="NZ_FWXO01000001.1"/>
</dbReference>
<dbReference type="OrthoDB" id="9798250at2"/>
<gene>
    <name evidence="1" type="ORF">SAMN05660703_0767</name>
</gene>
<dbReference type="PANTHER" id="PTHR36529:SF1">
    <property type="entry name" value="GLYCOSYLTRANSFERASE"/>
    <property type="match status" value="1"/>
</dbReference>
<dbReference type="Proteomes" id="UP000192360">
    <property type="component" value="Unassembled WGS sequence"/>
</dbReference>
<dbReference type="Gene3D" id="3.90.550.10">
    <property type="entry name" value="Spore Coat Polysaccharide Biosynthesis Protein SpsA, Chain A"/>
    <property type="match status" value="1"/>
</dbReference>
<dbReference type="InterPro" id="IPR029044">
    <property type="entry name" value="Nucleotide-diphossugar_trans"/>
</dbReference>
<dbReference type="SUPFAM" id="SSF53448">
    <property type="entry name" value="Nucleotide-diphospho-sugar transferases"/>
    <property type="match status" value="1"/>
</dbReference>
<name>A0A1W1YQY6_9FLAO</name>
<organism evidence="1 2">
    <name type="scientific">Cellulophaga tyrosinoxydans</name>
    <dbReference type="NCBI Taxonomy" id="504486"/>
    <lineage>
        <taxon>Bacteria</taxon>
        <taxon>Pseudomonadati</taxon>
        <taxon>Bacteroidota</taxon>
        <taxon>Flavobacteriia</taxon>
        <taxon>Flavobacteriales</taxon>
        <taxon>Flavobacteriaceae</taxon>
        <taxon>Cellulophaga</taxon>
    </lineage>
</organism>
<dbReference type="EMBL" id="FWXO01000001">
    <property type="protein sequence ID" value="SMC38587.1"/>
    <property type="molecule type" value="Genomic_DNA"/>
</dbReference>
<dbReference type="PANTHER" id="PTHR36529">
    <property type="entry name" value="SLL1095 PROTEIN"/>
    <property type="match status" value="1"/>
</dbReference>
<dbReference type="AlphaFoldDB" id="A0A1W1YQY6"/>